<dbReference type="Proteomes" id="UP000551758">
    <property type="component" value="Unassembled WGS sequence"/>
</dbReference>
<name>A0A7J7FI72_DICBM</name>
<evidence type="ECO:0000256" key="10">
    <source>
        <dbReference type="SAM" id="MobiDB-lite"/>
    </source>
</evidence>
<proteinExistence type="inferred from homology"/>
<evidence type="ECO:0000256" key="11">
    <source>
        <dbReference type="SAM" id="SignalP"/>
    </source>
</evidence>
<evidence type="ECO:0000256" key="4">
    <source>
        <dbReference type="ARBA" id="ARBA00022525"/>
    </source>
</evidence>
<comment type="function">
    <text evidence="9">Efficiently inhibits forskolin-induced production of cAMP. Acts as a potent negative regulator of gonadotropin synthesis and secretion. Induces secretion of prolactin.</text>
</comment>
<evidence type="ECO:0000256" key="3">
    <source>
        <dbReference type="ARBA" id="ARBA00020574"/>
    </source>
</evidence>
<feature type="signal peptide" evidence="11">
    <location>
        <begin position="1"/>
        <end position="26"/>
    </location>
</feature>
<protein>
    <recommendedName>
        <fullName evidence="3">Pro-FMRFamide-related neuropeptide VF</fullName>
    </recommendedName>
</protein>
<evidence type="ECO:0000256" key="2">
    <source>
        <dbReference type="ARBA" id="ARBA00006356"/>
    </source>
</evidence>
<keyword evidence="4" id="KW-0964">Secreted</keyword>
<comment type="subcellular location">
    <subcellularLocation>
        <location evidence="1">Secreted</location>
    </subcellularLocation>
</comment>
<evidence type="ECO:0000313" key="12">
    <source>
        <dbReference type="EMBL" id="KAF5927740.1"/>
    </source>
</evidence>
<dbReference type="EMBL" id="JACDTQ010000550">
    <property type="protein sequence ID" value="KAF5927740.1"/>
    <property type="molecule type" value="Genomic_DNA"/>
</dbReference>
<dbReference type="AlphaFoldDB" id="A0A7J7FI72"/>
<dbReference type="GO" id="GO:0032277">
    <property type="term" value="P:negative regulation of gonadotropin secretion"/>
    <property type="evidence" value="ECO:0007669"/>
    <property type="project" value="TreeGrafter"/>
</dbReference>
<keyword evidence="6" id="KW-0027">Amidation</keyword>
<accession>A0A7J7FI72</accession>
<evidence type="ECO:0000256" key="1">
    <source>
        <dbReference type="ARBA" id="ARBA00004613"/>
    </source>
</evidence>
<gene>
    <name evidence="12" type="ORF">HPG69_000646</name>
</gene>
<dbReference type="GO" id="GO:0007218">
    <property type="term" value="P:neuropeptide signaling pathway"/>
    <property type="evidence" value="ECO:0007669"/>
    <property type="project" value="UniProtKB-KW"/>
</dbReference>
<feature type="chain" id="PRO_5029615981" description="Pro-FMRFamide-related neuropeptide VF" evidence="11">
    <location>
        <begin position="27"/>
        <end position="181"/>
    </location>
</feature>
<sequence length="181" mass="20500">MEVISSKRLILLILATSSLLTSNIFCADELTMSNLHSKENYDKYSKPRGDPKGEKERSLNFEELKDWGPKNAIKITPSVNKMPHSAANLPLRFGRTTEEERSTGTMANLPLRFGRNTEESISRRVPNLPQRFGRTTTAKSVTKTLSDFLEQSIHSPSANELPYSMSCQPQEIQIPDRKHPR</sequence>
<reference evidence="12 13" key="1">
    <citation type="journal article" date="2020" name="Mol. Biol. Evol.">
        <title>Interspecific Gene Flow and the Evolution of Specialization in Black and White Rhinoceros.</title>
        <authorList>
            <person name="Moodley Y."/>
            <person name="Westbury M.V."/>
            <person name="Russo I.M."/>
            <person name="Gopalakrishnan S."/>
            <person name="Rakotoarivelo A."/>
            <person name="Olsen R.A."/>
            <person name="Prost S."/>
            <person name="Tunstall T."/>
            <person name="Ryder O.A."/>
            <person name="Dalen L."/>
            <person name="Bruford M.W."/>
        </authorList>
    </citation>
    <scope>NUCLEOTIDE SEQUENCE [LARGE SCALE GENOMIC DNA]</scope>
    <source>
        <strain evidence="12">SBR-YM</strain>
        <tissue evidence="12">Skin</tissue>
    </source>
</reference>
<dbReference type="InterPro" id="IPR026297">
    <property type="entry name" value="FMRFamide-related/fGRP"/>
</dbReference>
<dbReference type="PANTHER" id="PTHR14403">
    <property type="entry name" value="RFAMIDE PEPTIDE GONADOTROPIN INHIBITORY HORMONE"/>
    <property type="match status" value="1"/>
</dbReference>
<evidence type="ECO:0000256" key="5">
    <source>
        <dbReference type="ARBA" id="ARBA00022729"/>
    </source>
</evidence>
<comment type="function">
    <text evidence="8">Efficiently inhibits forskolin-induced production of cAMP. Blocks morphine-induced analgesia.</text>
</comment>
<evidence type="ECO:0000256" key="9">
    <source>
        <dbReference type="ARBA" id="ARBA00046154"/>
    </source>
</evidence>
<comment type="similarity">
    <text evidence="2">Belongs to the FARP (FMRFamide related peptide) family.</text>
</comment>
<dbReference type="PANTHER" id="PTHR14403:SF6">
    <property type="entry name" value="PRO-FMRFAMIDE-RELATED NEUROPEPTIDE VF"/>
    <property type="match status" value="1"/>
</dbReference>
<keyword evidence="5 11" id="KW-0732">Signal</keyword>
<evidence type="ECO:0000256" key="8">
    <source>
        <dbReference type="ARBA" id="ARBA00045318"/>
    </source>
</evidence>
<comment type="caution">
    <text evidence="12">The sequence shown here is derived from an EMBL/GenBank/DDBJ whole genome shotgun (WGS) entry which is preliminary data.</text>
</comment>
<evidence type="ECO:0000256" key="7">
    <source>
        <dbReference type="ARBA" id="ARBA00023320"/>
    </source>
</evidence>
<dbReference type="GO" id="GO:0005102">
    <property type="term" value="F:signaling receptor binding"/>
    <property type="evidence" value="ECO:0007669"/>
    <property type="project" value="TreeGrafter"/>
</dbReference>
<organism evidence="12 13">
    <name type="scientific">Diceros bicornis minor</name>
    <name type="common">South-central black rhinoceros</name>
    <dbReference type="NCBI Taxonomy" id="77932"/>
    <lineage>
        <taxon>Eukaryota</taxon>
        <taxon>Metazoa</taxon>
        <taxon>Chordata</taxon>
        <taxon>Craniata</taxon>
        <taxon>Vertebrata</taxon>
        <taxon>Euteleostomi</taxon>
        <taxon>Mammalia</taxon>
        <taxon>Eutheria</taxon>
        <taxon>Laurasiatheria</taxon>
        <taxon>Perissodactyla</taxon>
        <taxon>Rhinocerotidae</taxon>
        <taxon>Diceros</taxon>
    </lineage>
</organism>
<evidence type="ECO:0000313" key="13">
    <source>
        <dbReference type="Proteomes" id="UP000551758"/>
    </source>
</evidence>
<evidence type="ECO:0000256" key="6">
    <source>
        <dbReference type="ARBA" id="ARBA00022815"/>
    </source>
</evidence>
<feature type="region of interest" description="Disordered" evidence="10">
    <location>
        <begin position="156"/>
        <end position="181"/>
    </location>
</feature>
<keyword evidence="13" id="KW-1185">Reference proteome</keyword>
<keyword evidence="7" id="KW-0527">Neuropeptide</keyword>
<dbReference type="GO" id="GO:0005576">
    <property type="term" value="C:extracellular region"/>
    <property type="evidence" value="ECO:0007669"/>
    <property type="project" value="UniProtKB-SubCell"/>
</dbReference>